<gene>
    <name evidence="10" type="primary">pepA</name>
    <name evidence="10" type="ORF">GCM10011519_28740</name>
</gene>
<dbReference type="InterPro" id="IPR043472">
    <property type="entry name" value="Macro_dom-like"/>
</dbReference>
<dbReference type="Gene3D" id="3.40.630.10">
    <property type="entry name" value="Zn peptidases"/>
    <property type="match status" value="1"/>
</dbReference>
<comment type="caution">
    <text evidence="10">The sequence shown here is derived from an EMBL/GenBank/DDBJ whole genome shotgun (WGS) entry which is preliminary data.</text>
</comment>
<reference evidence="10" key="1">
    <citation type="journal article" date="2014" name="Int. J. Syst. Evol. Microbiol.">
        <title>Complete genome sequence of Corynebacterium casei LMG S-19264T (=DSM 44701T), isolated from a smear-ripened cheese.</title>
        <authorList>
            <consortium name="US DOE Joint Genome Institute (JGI-PGF)"/>
            <person name="Walter F."/>
            <person name="Albersmeier A."/>
            <person name="Kalinowski J."/>
            <person name="Ruckert C."/>
        </authorList>
    </citation>
    <scope>NUCLEOTIDE SEQUENCE</scope>
    <source>
        <strain evidence="10">CGMCC 1.16067</strain>
    </source>
</reference>
<evidence type="ECO:0000259" key="9">
    <source>
        <dbReference type="PROSITE" id="PS00631"/>
    </source>
</evidence>
<keyword evidence="11" id="KW-1185">Reference proteome</keyword>
<accession>A0A917F510</accession>
<dbReference type="CDD" id="cd00433">
    <property type="entry name" value="Peptidase_M17"/>
    <property type="match status" value="1"/>
</dbReference>
<dbReference type="AlphaFoldDB" id="A0A917F510"/>
<keyword evidence="2 10" id="KW-0031">Aminopeptidase</keyword>
<dbReference type="EMBL" id="BMKQ01000001">
    <property type="protein sequence ID" value="GGF53053.1"/>
    <property type="molecule type" value="Genomic_DNA"/>
</dbReference>
<evidence type="ECO:0000256" key="7">
    <source>
        <dbReference type="ARBA" id="ARBA00050021"/>
    </source>
</evidence>
<dbReference type="SUPFAM" id="SSF53187">
    <property type="entry name" value="Zn-dependent exopeptidases"/>
    <property type="match status" value="1"/>
</dbReference>
<dbReference type="RefSeq" id="WP_229660877.1">
    <property type="nucleotide sequence ID" value="NZ_BMKQ01000001.1"/>
</dbReference>
<evidence type="ECO:0000256" key="1">
    <source>
        <dbReference type="ARBA" id="ARBA00009528"/>
    </source>
</evidence>
<evidence type="ECO:0000256" key="5">
    <source>
        <dbReference type="ARBA" id="ARBA00033172"/>
    </source>
</evidence>
<dbReference type="InterPro" id="IPR011356">
    <property type="entry name" value="Leucine_aapep/pepB"/>
</dbReference>
<dbReference type="GO" id="GO:0006508">
    <property type="term" value="P:proteolysis"/>
    <property type="evidence" value="ECO:0007669"/>
    <property type="project" value="UniProtKB-KW"/>
</dbReference>
<comment type="function">
    <text evidence="6">Presumably involved in the processing and regular turnover of intracellular proteins. Catalyzes the removal of unsubstituted N-terminal amino acids from various peptides.</text>
</comment>
<name>A0A917F510_9ACTN</name>
<protein>
    <recommendedName>
        <fullName evidence="7">Probable cytosol aminopeptidase</fullName>
    </recommendedName>
    <alternativeName>
        <fullName evidence="8">Leucine aminopeptidase</fullName>
    </alternativeName>
    <alternativeName>
        <fullName evidence="5">Leucyl aminopeptidase</fullName>
    </alternativeName>
</protein>
<dbReference type="Pfam" id="PF02789">
    <property type="entry name" value="Peptidase_M17_N"/>
    <property type="match status" value="1"/>
</dbReference>
<evidence type="ECO:0000313" key="10">
    <source>
        <dbReference type="EMBL" id="GGF53053.1"/>
    </source>
</evidence>
<dbReference type="Proteomes" id="UP000649179">
    <property type="component" value="Unassembled WGS sequence"/>
</dbReference>
<evidence type="ECO:0000256" key="6">
    <source>
        <dbReference type="ARBA" id="ARBA00049972"/>
    </source>
</evidence>
<dbReference type="PRINTS" id="PR00481">
    <property type="entry name" value="LAMNOPPTDASE"/>
</dbReference>
<evidence type="ECO:0000256" key="4">
    <source>
        <dbReference type="ARBA" id="ARBA00022801"/>
    </source>
</evidence>
<reference evidence="10" key="2">
    <citation type="submission" date="2020-09" db="EMBL/GenBank/DDBJ databases">
        <authorList>
            <person name="Sun Q."/>
            <person name="Zhou Y."/>
        </authorList>
    </citation>
    <scope>NUCLEOTIDE SEQUENCE</scope>
    <source>
        <strain evidence="10">CGMCC 1.16067</strain>
    </source>
</reference>
<organism evidence="10 11">
    <name type="scientific">Marmoricola endophyticus</name>
    <dbReference type="NCBI Taxonomy" id="2040280"/>
    <lineage>
        <taxon>Bacteria</taxon>
        <taxon>Bacillati</taxon>
        <taxon>Actinomycetota</taxon>
        <taxon>Actinomycetes</taxon>
        <taxon>Propionibacteriales</taxon>
        <taxon>Nocardioidaceae</taxon>
        <taxon>Marmoricola</taxon>
    </lineage>
</organism>
<dbReference type="PANTHER" id="PTHR11963:SF23">
    <property type="entry name" value="CYTOSOL AMINOPEPTIDASE"/>
    <property type="match status" value="1"/>
</dbReference>
<dbReference type="InterPro" id="IPR008283">
    <property type="entry name" value="Peptidase_M17_N"/>
</dbReference>
<evidence type="ECO:0000256" key="3">
    <source>
        <dbReference type="ARBA" id="ARBA00022670"/>
    </source>
</evidence>
<keyword evidence="4" id="KW-0378">Hydrolase</keyword>
<dbReference type="InterPro" id="IPR000819">
    <property type="entry name" value="Peptidase_M17_C"/>
</dbReference>
<evidence type="ECO:0000256" key="2">
    <source>
        <dbReference type="ARBA" id="ARBA00022438"/>
    </source>
</evidence>
<dbReference type="Pfam" id="PF00883">
    <property type="entry name" value="Peptidase_M17"/>
    <property type="match status" value="1"/>
</dbReference>
<evidence type="ECO:0000256" key="8">
    <source>
        <dbReference type="ARBA" id="ARBA00050061"/>
    </source>
</evidence>
<dbReference type="PROSITE" id="PS00631">
    <property type="entry name" value="CYTOSOL_AP"/>
    <property type="match status" value="1"/>
</dbReference>
<evidence type="ECO:0000313" key="11">
    <source>
        <dbReference type="Proteomes" id="UP000649179"/>
    </source>
</evidence>
<dbReference type="GO" id="GO:0005737">
    <property type="term" value="C:cytoplasm"/>
    <property type="evidence" value="ECO:0007669"/>
    <property type="project" value="InterPro"/>
</dbReference>
<feature type="domain" description="Cytosol aminopeptidase" evidence="9">
    <location>
        <begin position="351"/>
        <end position="358"/>
    </location>
</feature>
<sequence>MLPPQMPTPEITLSPSVPTQQADVAVVALPVLRDPDGAGPTLGPGFAELLDEVDADVFAVLERAGATGRAGEVTPLPAATASGGPLLVLMVGVGSGQPADLRRAGAVLVRRTTGQGRVATSIPSVGDDAGLRAFVEGAVLGSFVFSMRRDGPAEQPPSGLVVTADPERQPVLDRALAVAGASRLARTLATVPSNVKNPQWFVEEATREAAPLGLATEVWDEHRLEDEGFGGIVAVGRASATPPRLLRLDYVPEGVSGRKAAKLPHVVLVGKGITFDTGGLSLKGGENMKNMKRDMTGGAVVLGVMTALRAVGCPIRVTGLVALAENAVDGDATRPGDVITHYGGRTTEVTNTDAEGRLVMADALAYAAAELAPDALVDVATLTGAVKVGLGQRLAGLFTDDDALHGLIHLAGAAAGEPFWRMPLAADYRDKLRSAVADADNAPGGPGAVIAALFLEPFTGGLPWAHLDIASVGDAADTDAEWTSGPTGFGVRALLYWLELAEPLAGVRTGRRRS</sequence>
<keyword evidence="3" id="KW-0645">Protease</keyword>
<dbReference type="GO" id="GO:0030145">
    <property type="term" value="F:manganese ion binding"/>
    <property type="evidence" value="ECO:0007669"/>
    <property type="project" value="InterPro"/>
</dbReference>
<dbReference type="PANTHER" id="PTHR11963">
    <property type="entry name" value="LEUCINE AMINOPEPTIDASE-RELATED"/>
    <property type="match status" value="1"/>
</dbReference>
<comment type="similarity">
    <text evidence="1">Belongs to the peptidase M17 family.</text>
</comment>
<dbReference type="GO" id="GO:0070006">
    <property type="term" value="F:metalloaminopeptidase activity"/>
    <property type="evidence" value="ECO:0007669"/>
    <property type="project" value="InterPro"/>
</dbReference>
<dbReference type="SUPFAM" id="SSF52949">
    <property type="entry name" value="Macro domain-like"/>
    <property type="match status" value="1"/>
</dbReference>
<proteinExistence type="inferred from homology"/>
<dbReference type="Gene3D" id="3.40.220.10">
    <property type="entry name" value="Leucine Aminopeptidase, subunit E, domain 1"/>
    <property type="match status" value="1"/>
</dbReference>